<keyword evidence="2" id="KW-1185">Reference proteome</keyword>
<name>A0A1I0K6X0_9FIRM</name>
<dbReference type="InterPro" id="IPR049254">
    <property type="entry name" value="Phage_tail_terminator"/>
</dbReference>
<dbReference type="Pfam" id="PF20765">
    <property type="entry name" value="Phage_tail_terminator_8"/>
    <property type="match status" value="1"/>
</dbReference>
<dbReference type="AlphaFoldDB" id="A0A1I0K6X0"/>
<gene>
    <name evidence="1" type="ORF">SAMN05216313_15015</name>
</gene>
<protein>
    <recommendedName>
        <fullName evidence="3">Phage protein</fullName>
    </recommendedName>
</protein>
<dbReference type="RefSeq" id="WP_092371394.1">
    <property type="nucleotide sequence ID" value="NZ_CAKXUV010000015.1"/>
</dbReference>
<dbReference type="Proteomes" id="UP000198508">
    <property type="component" value="Unassembled WGS sequence"/>
</dbReference>
<proteinExistence type="predicted"/>
<dbReference type="EMBL" id="FOIM01000050">
    <property type="protein sequence ID" value="SEU19357.1"/>
    <property type="molecule type" value="Genomic_DNA"/>
</dbReference>
<organism evidence="1 2">
    <name type="scientific">Enterocloster lavalensis</name>
    <dbReference type="NCBI Taxonomy" id="460384"/>
    <lineage>
        <taxon>Bacteria</taxon>
        <taxon>Bacillati</taxon>
        <taxon>Bacillota</taxon>
        <taxon>Clostridia</taxon>
        <taxon>Lachnospirales</taxon>
        <taxon>Lachnospiraceae</taxon>
        <taxon>Enterocloster</taxon>
    </lineage>
</organism>
<sequence>MYNDILDAVTRKLNELFGDDYEIYTDPVKQGLTEPCFFVQILEPTEKPMIGCRYYRETGFIIQYLPKETPQTLREMNRAAELLMDGMEYITLTDGSRLRGTGRSIRPDLDERLLTFLVSYGMFVVKARQEETTMESIEIEKGMVK</sequence>
<reference evidence="2" key="1">
    <citation type="submission" date="2016-10" db="EMBL/GenBank/DDBJ databases">
        <authorList>
            <person name="Varghese N."/>
            <person name="Submissions S."/>
        </authorList>
    </citation>
    <scope>NUCLEOTIDE SEQUENCE [LARGE SCALE GENOMIC DNA]</scope>
    <source>
        <strain evidence="2">NLAE-zl-G277</strain>
    </source>
</reference>
<accession>A0A1I0K6X0</accession>
<evidence type="ECO:0000313" key="1">
    <source>
        <dbReference type="EMBL" id="SEU19357.1"/>
    </source>
</evidence>
<evidence type="ECO:0008006" key="3">
    <source>
        <dbReference type="Google" id="ProtNLM"/>
    </source>
</evidence>
<evidence type="ECO:0000313" key="2">
    <source>
        <dbReference type="Proteomes" id="UP000198508"/>
    </source>
</evidence>
<dbReference type="STRING" id="460384.SAMN05216313_15015"/>